<organism evidence="7 8">
    <name type="scientific">Ruegeria atlantica</name>
    <dbReference type="NCBI Taxonomy" id="81569"/>
    <lineage>
        <taxon>Bacteria</taxon>
        <taxon>Pseudomonadati</taxon>
        <taxon>Pseudomonadota</taxon>
        <taxon>Alphaproteobacteria</taxon>
        <taxon>Rhodobacterales</taxon>
        <taxon>Roseobacteraceae</taxon>
        <taxon>Ruegeria</taxon>
    </lineage>
</organism>
<evidence type="ECO:0000256" key="5">
    <source>
        <dbReference type="SAM" id="SignalP"/>
    </source>
</evidence>
<evidence type="ECO:0000256" key="4">
    <source>
        <dbReference type="ARBA" id="ARBA00022837"/>
    </source>
</evidence>
<dbReference type="InterPro" id="IPR050738">
    <property type="entry name" value="Sulfatase"/>
</dbReference>
<dbReference type="SUPFAM" id="SSF53649">
    <property type="entry name" value="Alkaline phosphatase-like"/>
    <property type="match status" value="1"/>
</dbReference>
<gene>
    <name evidence="7" type="ORF">GS634_06845</name>
</gene>
<dbReference type="InterPro" id="IPR000917">
    <property type="entry name" value="Sulfatase_N"/>
</dbReference>
<evidence type="ECO:0000313" key="8">
    <source>
        <dbReference type="Proteomes" id="UP000597886"/>
    </source>
</evidence>
<evidence type="ECO:0000256" key="2">
    <source>
        <dbReference type="ARBA" id="ARBA00022723"/>
    </source>
</evidence>
<dbReference type="EMBL" id="WVRA01000002">
    <property type="protein sequence ID" value="NOE17838.1"/>
    <property type="molecule type" value="Genomic_DNA"/>
</dbReference>
<comment type="similarity">
    <text evidence="1">Belongs to the sulfatase family.</text>
</comment>
<keyword evidence="3 7" id="KW-0378">Hydrolase</keyword>
<dbReference type="PANTHER" id="PTHR42693:SF33">
    <property type="entry name" value="ARYLSULFATASE"/>
    <property type="match status" value="1"/>
</dbReference>
<evidence type="ECO:0000256" key="1">
    <source>
        <dbReference type="ARBA" id="ARBA00008779"/>
    </source>
</evidence>
<feature type="domain" description="Sulfatase N-terminal" evidence="6">
    <location>
        <begin position="70"/>
        <end position="417"/>
    </location>
</feature>
<evidence type="ECO:0000256" key="3">
    <source>
        <dbReference type="ARBA" id="ARBA00022801"/>
    </source>
</evidence>
<comment type="caution">
    <text evidence="7">The sequence shown here is derived from an EMBL/GenBank/DDBJ whole genome shotgun (WGS) entry which is preliminary data.</text>
</comment>
<dbReference type="GO" id="GO:0046872">
    <property type="term" value="F:metal ion binding"/>
    <property type="evidence" value="ECO:0007669"/>
    <property type="project" value="UniProtKB-KW"/>
</dbReference>
<feature type="chain" id="PRO_5041729680" evidence="5">
    <location>
        <begin position="25"/>
        <end position="552"/>
    </location>
</feature>
<dbReference type="AlphaFoldDB" id="A0AA90YVJ1"/>
<dbReference type="Gene3D" id="3.30.1120.10">
    <property type="match status" value="1"/>
</dbReference>
<dbReference type="InterPro" id="IPR017850">
    <property type="entry name" value="Alkaline_phosphatase_core_sf"/>
</dbReference>
<reference evidence="7" key="1">
    <citation type="submission" date="2019-12" db="EMBL/GenBank/DDBJ databases">
        <title>Ruegeria JWLKs population differentiation of coral mucus and skeleton niches.</title>
        <authorList>
            <person name="Luo D."/>
        </authorList>
    </citation>
    <scope>NUCLEOTIDE SEQUENCE</scope>
    <source>
        <strain evidence="7">HKCCD6181</strain>
    </source>
</reference>
<dbReference type="InterPro" id="IPR024607">
    <property type="entry name" value="Sulfatase_CS"/>
</dbReference>
<dbReference type="PROSITE" id="PS00149">
    <property type="entry name" value="SULFATASE_2"/>
    <property type="match status" value="1"/>
</dbReference>
<evidence type="ECO:0000259" key="6">
    <source>
        <dbReference type="Pfam" id="PF00884"/>
    </source>
</evidence>
<dbReference type="PANTHER" id="PTHR42693">
    <property type="entry name" value="ARYLSULFATASE FAMILY MEMBER"/>
    <property type="match status" value="1"/>
</dbReference>
<dbReference type="GO" id="GO:0004065">
    <property type="term" value="F:arylsulfatase activity"/>
    <property type="evidence" value="ECO:0007669"/>
    <property type="project" value="TreeGrafter"/>
</dbReference>
<evidence type="ECO:0000313" key="7">
    <source>
        <dbReference type="EMBL" id="NOE17838.1"/>
    </source>
</evidence>
<protein>
    <submittedName>
        <fullName evidence="7">Sulfatase-like hydrolase/transferase</fullName>
    </submittedName>
</protein>
<proteinExistence type="inferred from homology"/>
<dbReference type="Pfam" id="PF00884">
    <property type="entry name" value="Sulfatase"/>
    <property type="match status" value="1"/>
</dbReference>
<dbReference type="Gene3D" id="3.40.720.10">
    <property type="entry name" value="Alkaline Phosphatase, subunit A"/>
    <property type="match status" value="1"/>
</dbReference>
<dbReference type="PROSITE" id="PS00523">
    <property type="entry name" value="SULFATASE_1"/>
    <property type="match status" value="1"/>
</dbReference>
<keyword evidence="4" id="KW-0106">Calcium</keyword>
<accession>A0AA90YVJ1</accession>
<feature type="signal peptide" evidence="5">
    <location>
        <begin position="1"/>
        <end position="24"/>
    </location>
</feature>
<keyword evidence="2" id="KW-0479">Metal-binding</keyword>
<dbReference type="RefSeq" id="WP_171329194.1">
    <property type="nucleotide sequence ID" value="NZ_WVRA01000002.1"/>
</dbReference>
<name>A0AA90YVJ1_9RHOB</name>
<keyword evidence="5" id="KW-0732">Signal</keyword>
<dbReference type="Proteomes" id="UP000597886">
    <property type="component" value="Unassembled WGS sequence"/>
</dbReference>
<sequence length="552" mass="61455">MTSVVQRTGIAACLLAALSTTQSAAQQDAIVHDGEFAFLRAQFGEQWDAQDVEIDARLAELREANGGKPPNFLYILIDDISFGQMGERKLNYVMGIETPNINDFASEGMSLMRMYTEPSCTPTRTAMLTGRHPIRAGVEEVKVALVGEGLPASEVTLPEILKQAGYNTSHVGKWHQGDIEEAYPHNQGFDWAAFPLHQQVQLSLMTREAMQANNMLGYHASGQNNALLLDERFKPYGLVTGVEAEAGGQAREVEMAAGEEWTQAKYEEMNERYQTQAIEQLERVAALDEPFFLQYWPLYPLNFVYPDQALSRNGGFHADKLQLLDGWIGDVLDALEKTGEADNTIVMIMADNGLMYHYEGTSGLNQLIYRGGKTQHLEGGVRTDAFIRWPGVIEADSAAGDIFHVSDIYTTMARIAGATDYVPRDRVIDGIDQTALLLEGEGNGRRDYVYVYEGPVLRSVVKQEFKMHLPAPGAPGAAAPTYNIYRDPRELHPLVGYSLWAGASFQDMIKRHQKMIAKYPNSEIGKDVPYGGIENLRPESEKARQVFMSWQE</sequence>